<dbReference type="Proteomes" id="UP000807306">
    <property type="component" value="Unassembled WGS sequence"/>
</dbReference>
<dbReference type="AlphaFoldDB" id="A0A9P6E6A6"/>
<gene>
    <name evidence="2" type="ORF">CPB83DRAFT_690304</name>
</gene>
<comment type="caution">
    <text evidence="2">The sequence shown here is derived from an EMBL/GenBank/DDBJ whole genome shotgun (WGS) entry which is preliminary data.</text>
</comment>
<evidence type="ECO:0000313" key="2">
    <source>
        <dbReference type="EMBL" id="KAF9523403.1"/>
    </source>
</evidence>
<evidence type="ECO:0000256" key="1">
    <source>
        <dbReference type="SAM" id="SignalP"/>
    </source>
</evidence>
<keyword evidence="1" id="KW-0732">Signal</keyword>
<dbReference type="OrthoDB" id="3032154at2759"/>
<proteinExistence type="predicted"/>
<feature type="signal peptide" evidence="1">
    <location>
        <begin position="1"/>
        <end position="22"/>
    </location>
</feature>
<organism evidence="2 3">
    <name type="scientific">Crepidotus variabilis</name>
    <dbReference type="NCBI Taxonomy" id="179855"/>
    <lineage>
        <taxon>Eukaryota</taxon>
        <taxon>Fungi</taxon>
        <taxon>Dikarya</taxon>
        <taxon>Basidiomycota</taxon>
        <taxon>Agaricomycotina</taxon>
        <taxon>Agaricomycetes</taxon>
        <taxon>Agaricomycetidae</taxon>
        <taxon>Agaricales</taxon>
        <taxon>Agaricineae</taxon>
        <taxon>Crepidotaceae</taxon>
        <taxon>Crepidotus</taxon>
    </lineage>
</organism>
<name>A0A9P6E6A6_9AGAR</name>
<accession>A0A9P6E6A6</accession>
<feature type="chain" id="PRO_5040417808" evidence="1">
    <location>
        <begin position="23"/>
        <end position="144"/>
    </location>
</feature>
<protein>
    <submittedName>
        <fullName evidence="2">Uncharacterized protein</fullName>
    </submittedName>
</protein>
<keyword evidence="3" id="KW-1185">Reference proteome</keyword>
<dbReference type="EMBL" id="MU157918">
    <property type="protein sequence ID" value="KAF9523403.1"/>
    <property type="molecule type" value="Genomic_DNA"/>
</dbReference>
<sequence length="144" mass="15841">MMQFKLTIIAIALFGGSLFAAAAPIDFSAQDYLQARDDFNDEVELVARWGSGKYVVDDNTYHRSLKPAIIKAFNGHDSKFTSKCGSNPDFMVDRKGMVYPEPQKSKSSSCPKNKFTLDLGSLIQSFQAPSRSPSPARSPSPGRK</sequence>
<reference evidence="2" key="1">
    <citation type="submission" date="2020-11" db="EMBL/GenBank/DDBJ databases">
        <authorList>
            <consortium name="DOE Joint Genome Institute"/>
            <person name="Ahrendt S."/>
            <person name="Riley R."/>
            <person name="Andreopoulos W."/>
            <person name="Labutti K."/>
            <person name="Pangilinan J."/>
            <person name="Ruiz-Duenas F.J."/>
            <person name="Barrasa J.M."/>
            <person name="Sanchez-Garcia M."/>
            <person name="Camarero S."/>
            <person name="Miyauchi S."/>
            <person name="Serrano A."/>
            <person name="Linde D."/>
            <person name="Babiker R."/>
            <person name="Drula E."/>
            <person name="Ayuso-Fernandez I."/>
            <person name="Pacheco R."/>
            <person name="Padilla G."/>
            <person name="Ferreira P."/>
            <person name="Barriuso J."/>
            <person name="Kellner H."/>
            <person name="Castanera R."/>
            <person name="Alfaro M."/>
            <person name="Ramirez L."/>
            <person name="Pisabarro A.G."/>
            <person name="Kuo A."/>
            <person name="Tritt A."/>
            <person name="Lipzen A."/>
            <person name="He G."/>
            <person name="Yan M."/>
            <person name="Ng V."/>
            <person name="Cullen D."/>
            <person name="Martin F."/>
            <person name="Rosso M.-N."/>
            <person name="Henrissat B."/>
            <person name="Hibbett D."/>
            <person name="Martinez A.T."/>
            <person name="Grigoriev I.V."/>
        </authorList>
    </citation>
    <scope>NUCLEOTIDE SEQUENCE</scope>
    <source>
        <strain evidence="2">CBS 506.95</strain>
    </source>
</reference>
<evidence type="ECO:0000313" key="3">
    <source>
        <dbReference type="Proteomes" id="UP000807306"/>
    </source>
</evidence>